<keyword evidence="1" id="KW-0732">Signal</keyword>
<organism evidence="2 3">
    <name type="scientific">Alistipes putredinis DSM 17216</name>
    <dbReference type="NCBI Taxonomy" id="445970"/>
    <lineage>
        <taxon>Bacteria</taxon>
        <taxon>Pseudomonadati</taxon>
        <taxon>Bacteroidota</taxon>
        <taxon>Bacteroidia</taxon>
        <taxon>Bacteroidales</taxon>
        <taxon>Rikenellaceae</taxon>
        <taxon>Alistipes</taxon>
    </lineage>
</organism>
<proteinExistence type="predicted"/>
<reference evidence="2" key="2">
    <citation type="submission" date="2013-09" db="EMBL/GenBank/DDBJ databases">
        <title>Draft genome sequence of Alistipes putredinis (DSM 17216).</title>
        <authorList>
            <person name="Sudarsanam P."/>
            <person name="Ley R."/>
            <person name="Guruge J."/>
            <person name="Turnbaugh P.J."/>
            <person name="Mahowald M."/>
            <person name="Liep D."/>
            <person name="Gordon J."/>
        </authorList>
    </citation>
    <scope>NUCLEOTIDE SEQUENCE</scope>
    <source>
        <strain evidence="2">DSM 17216</strain>
    </source>
</reference>
<comment type="caution">
    <text evidence="2">The sequence shown here is derived from an EMBL/GenBank/DDBJ whole genome shotgun (WGS) entry which is preliminary data.</text>
</comment>
<dbReference type="Proteomes" id="UP000005819">
    <property type="component" value="Unassembled WGS sequence"/>
</dbReference>
<evidence type="ECO:0008006" key="4">
    <source>
        <dbReference type="Google" id="ProtNLM"/>
    </source>
</evidence>
<dbReference type="PROSITE" id="PS51257">
    <property type="entry name" value="PROKAR_LIPOPROTEIN"/>
    <property type="match status" value="1"/>
</dbReference>
<protein>
    <recommendedName>
        <fullName evidence="4">Lipoprotein</fullName>
    </recommendedName>
</protein>
<dbReference type="RefSeq" id="WP_004327700.1">
    <property type="nucleotide sequence ID" value="NZ_DS499577.1"/>
</dbReference>
<evidence type="ECO:0000313" key="2">
    <source>
        <dbReference type="EMBL" id="EDS02144.1"/>
    </source>
</evidence>
<keyword evidence="3" id="KW-1185">Reference proteome</keyword>
<gene>
    <name evidence="2" type="ORF">ALIPUT_01663</name>
</gene>
<sequence length="148" mass="16988">MKKFLLFAFAAVMLGFAGCNDDENKDNIPPTLREYEAPVFMYGKTREEVKASVPYAYSGASETSLYFEGKGIVKEYIYIFEDDKVYSCGSILSDLYIDDLHTYLSQLYIYLEYRPGQRMYVYESEDKSLSIGLYPLNDGLAAVEYLKN</sequence>
<dbReference type="OrthoDB" id="1004348at2"/>
<dbReference type="EMBL" id="ABFK02000020">
    <property type="protein sequence ID" value="EDS02144.1"/>
    <property type="molecule type" value="Genomic_DNA"/>
</dbReference>
<accession>B0MXC4</accession>
<feature type="chain" id="PRO_5002750597" description="Lipoprotein" evidence="1">
    <location>
        <begin position="18"/>
        <end position="148"/>
    </location>
</feature>
<dbReference type="GeneID" id="73802265"/>
<evidence type="ECO:0000313" key="3">
    <source>
        <dbReference type="Proteomes" id="UP000005819"/>
    </source>
</evidence>
<feature type="signal peptide" evidence="1">
    <location>
        <begin position="1"/>
        <end position="17"/>
    </location>
</feature>
<evidence type="ECO:0000256" key="1">
    <source>
        <dbReference type="SAM" id="SignalP"/>
    </source>
</evidence>
<reference evidence="2" key="1">
    <citation type="submission" date="2007-10" db="EMBL/GenBank/DDBJ databases">
        <authorList>
            <person name="Fulton L."/>
            <person name="Clifton S."/>
            <person name="Fulton B."/>
            <person name="Xu J."/>
            <person name="Minx P."/>
            <person name="Pepin K.H."/>
            <person name="Johnson M."/>
            <person name="Thiruvilangam P."/>
            <person name="Bhonagiri V."/>
            <person name="Nash W.E."/>
            <person name="Mardis E.R."/>
            <person name="Wilson R.K."/>
        </authorList>
    </citation>
    <scope>NUCLEOTIDE SEQUENCE [LARGE SCALE GENOMIC DNA]</scope>
    <source>
        <strain evidence="2">DSM 17216</strain>
    </source>
</reference>
<name>B0MXC4_9BACT</name>
<dbReference type="AlphaFoldDB" id="B0MXC4"/>
<dbReference type="HOGENOM" id="CLU_1754989_0_0_10"/>